<accession>A0ACB5U1L3</accession>
<reference evidence="1" key="1">
    <citation type="submission" date="2023-04" db="EMBL/GenBank/DDBJ databases">
        <title>Candida boidinii NBRC 1967.</title>
        <authorList>
            <person name="Ichikawa N."/>
            <person name="Sato H."/>
            <person name="Tonouchi N."/>
        </authorList>
    </citation>
    <scope>NUCLEOTIDE SEQUENCE</scope>
    <source>
        <strain evidence="1">NBRC 1967</strain>
    </source>
</reference>
<proteinExistence type="predicted"/>
<evidence type="ECO:0000313" key="1">
    <source>
        <dbReference type="EMBL" id="GME99948.1"/>
    </source>
</evidence>
<gene>
    <name evidence="1" type="ORF">Cboi01_000541700</name>
</gene>
<name>A0ACB5U1L3_CANBO</name>
<sequence>MMMNLAFEAKGVSSSSSSSYDDRGEPEFDFERFVEKVEEFEDIELVEAFEVSEIVLFLDLDVDEANEDGAEEEAEADDAFADDEEEEEVEDIEE</sequence>
<protein>
    <submittedName>
        <fullName evidence="1">Unnamed protein product</fullName>
    </submittedName>
</protein>
<dbReference type="EMBL" id="BSXV01004198">
    <property type="protein sequence ID" value="GME99948.1"/>
    <property type="molecule type" value="Genomic_DNA"/>
</dbReference>
<evidence type="ECO:0000313" key="2">
    <source>
        <dbReference type="Proteomes" id="UP001165101"/>
    </source>
</evidence>
<comment type="caution">
    <text evidence="1">The sequence shown here is derived from an EMBL/GenBank/DDBJ whole genome shotgun (WGS) entry which is preliminary data.</text>
</comment>
<keyword evidence="2" id="KW-1185">Reference proteome</keyword>
<organism evidence="1 2">
    <name type="scientific">Candida boidinii</name>
    <name type="common">Yeast</name>
    <dbReference type="NCBI Taxonomy" id="5477"/>
    <lineage>
        <taxon>Eukaryota</taxon>
        <taxon>Fungi</taxon>
        <taxon>Dikarya</taxon>
        <taxon>Ascomycota</taxon>
        <taxon>Saccharomycotina</taxon>
        <taxon>Pichiomycetes</taxon>
        <taxon>Pichiales</taxon>
        <taxon>Pichiaceae</taxon>
        <taxon>Ogataea</taxon>
        <taxon>Ogataea/Candida clade</taxon>
    </lineage>
</organism>
<dbReference type="Proteomes" id="UP001165101">
    <property type="component" value="Unassembled WGS sequence"/>
</dbReference>